<dbReference type="Proteomes" id="UP000246145">
    <property type="component" value="Unassembled WGS sequence"/>
</dbReference>
<evidence type="ECO:0008006" key="4">
    <source>
        <dbReference type="Google" id="ProtNLM"/>
    </source>
</evidence>
<accession>A0A2U1CN18</accession>
<dbReference type="AlphaFoldDB" id="A0A2U1CN18"/>
<reference evidence="2 3" key="1">
    <citation type="submission" date="2018-04" db="EMBL/GenBank/DDBJ databases">
        <title>Genomic Encyclopedia of Type Strains, Phase IV (KMG-IV): sequencing the most valuable type-strain genomes for metagenomic binning, comparative biology and taxonomic classification.</title>
        <authorList>
            <person name="Goeker M."/>
        </authorList>
    </citation>
    <scope>NUCLEOTIDE SEQUENCE [LARGE SCALE GENOMIC DNA]</scope>
    <source>
        <strain evidence="2 3">DSM 10065</strain>
    </source>
</reference>
<dbReference type="Gene3D" id="3.40.50.1820">
    <property type="entry name" value="alpha/beta hydrolase"/>
    <property type="match status" value="1"/>
</dbReference>
<evidence type="ECO:0000313" key="3">
    <source>
        <dbReference type="Proteomes" id="UP000246145"/>
    </source>
</evidence>
<keyword evidence="3" id="KW-1185">Reference proteome</keyword>
<sequence length="415" mass="45454">MTEPRKSQRPSLGIDWYPQSPPADTETRAFTLRTQDGAAVLGTLYVRGRPRNVACLMHPREYFGAHYLVPALLECGMAVWTQGARSIGNDLRLEHEQAVVDAAAGIDFLRGRGFEKIVLIGNSGGSGVYSYYIQQSSLAPEQRLAKSVVGKPTGFAGTSMPQVDGMIYLAPHPGQGRLLMGCIDPSVSDEHDALSVDSGLDPFNPDNGYVAAPGESRYADDFIQRYRKAQRARVERLDELARGLIERRQSARRRVKEGESDRAVRLQAAHTPIMTVWRTDADLRCLDLSLDPSDRAPGSIWGADPLVSNYGAVGFGRLCSPESWLSTWSGVSSHAALENTAPSVTMPALLIEYTGDQTTFPLQVQEIFSWIGASDKQHVRVRGDHHGRPVPGEEDSGRLAAARHMADWLASRGFV</sequence>
<feature type="region of interest" description="Disordered" evidence="1">
    <location>
        <begin position="1"/>
        <end position="23"/>
    </location>
</feature>
<protein>
    <recommendedName>
        <fullName evidence="4">Alpha/beta hydrolase family protein</fullName>
    </recommendedName>
</protein>
<dbReference type="SUPFAM" id="SSF53474">
    <property type="entry name" value="alpha/beta-Hydrolases"/>
    <property type="match status" value="1"/>
</dbReference>
<dbReference type="InterPro" id="IPR029058">
    <property type="entry name" value="AB_hydrolase_fold"/>
</dbReference>
<dbReference type="OrthoDB" id="2062670at2"/>
<evidence type="ECO:0000256" key="1">
    <source>
        <dbReference type="SAM" id="MobiDB-lite"/>
    </source>
</evidence>
<gene>
    <name evidence="2" type="ORF">C7440_1840</name>
</gene>
<comment type="caution">
    <text evidence="2">The sequence shown here is derived from an EMBL/GenBank/DDBJ whole genome shotgun (WGS) entry which is preliminary data.</text>
</comment>
<name>A0A2U1CN18_9BURK</name>
<organism evidence="2 3">
    <name type="scientific">Pusillimonas noertemannii</name>
    <dbReference type="NCBI Taxonomy" id="305977"/>
    <lineage>
        <taxon>Bacteria</taxon>
        <taxon>Pseudomonadati</taxon>
        <taxon>Pseudomonadota</taxon>
        <taxon>Betaproteobacteria</taxon>
        <taxon>Burkholderiales</taxon>
        <taxon>Alcaligenaceae</taxon>
        <taxon>Pusillimonas</taxon>
    </lineage>
</organism>
<dbReference type="STRING" id="1231391.GCA_000308195_00554"/>
<evidence type="ECO:0000313" key="2">
    <source>
        <dbReference type="EMBL" id="PVY62347.1"/>
    </source>
</evidence>
<proteinExistence type="predicted"/>
<dbReference type="RefSeq" id="WP_026067636.1">
    <property type="nucleotide sequence ID" value="NZ_JACCEX010000002.1"/>
</dbReference>
<dbReference type="EMBL" id="QEKO01000002">
    <property type="protein sequence ID" value="PVY62347.1"/>
    <property type="molecule type" value="Genomic_DNA"/>
</dbReference>